<evidence type="ECO:0000256" key="1">
    <source>
        <dbReference type="ARBA" id="ARBA00006484"/>
    </source>
</evidence>
<dbReference type="Proteomes" id="UP000035642">
    <property type="component" value="Unassembled WGS sequence"/>
</dbReference>
<dbReference type="InterPro" id="IPR051687">
    <property type="entry name" value="Peroxisomal_Beta-Oxidation"/>
</dbReference>
<evidence type="ECO:0000313" key="3">
    <source>
        <dbReference type="Proteomes" id="UP000035642"/>
    </source>
</evidence>
<dbReference type="WBParaSite" id="ACAC_0000649501-mRNA-1">
    <property type="protein sequence ID" value="ACAC_0000649501-mRNA-1"/>
    <property type="gene ID" value="ACAC_0000649501"/>
</dbReference>
<reference evidence="4" key="2">
    <citation type="submission" date="2017-02" db="UniProtKB">
        <authorList>
            <consortium name="WormBaseParasite"/>
        </authorList>
    </citation>
    <scope>IDENTIFICATION</scope>
</reference>
<organism evidence="3 4">
    <name type="scientific">Angiostrongylus cantonensis</name>
    <name type="common">Rat lungworm</name>
    <dbReference type="NCBI Taxonomy" id="6313"/>
    <lineage>
        <taxon>Eukaryota</taxon>
        <taxon>Metazoa</taxon>
        <taxon>Ecdysozoa</taxon>
        <taxon>Nematoda</taxon>
        <taxon>Chromadorea</taxon>
        <taxon>Rhabditida</taxon>
        <taxon>Rhabditina</taxon>
        <taxon>Rhabditomorpha</taxon>
        <taxon>Strongyloidea</taxon>
        <taxon>Metastrongylidae</taxon>
        <taxon>Angiostrongylus</taxon>
    </lineage>
</organism>
<dbReference type="SUPFAM" id="SSF51735">
    <property type="entry name" value="NAD(P)-binding Rossmann-fold domains"/>
    <property type="match status" value="1"/>
</dbReference>
<dbReference type="AlphaFoldDB" id="A0A0K0D8V0"/>
<reference evidence="3" key="1">
    <citation type="submission" date="2012-09" db="EMBL/GenBank/DDBJ databases">
        <authorList>
            <person name="Martin A.A."/>
        </authorList>
    </citation>
    <scope>NUCLEOTIDE SEQUENCE</scope>
</reference>
<sequence>IKAAGGVAVASYDSVEFGEKIVNTAINNFGRIGMLIAVRICKWCEKETLLRSNFVRCRPVIDIVINNAGILRDVSLVKMADQDWDLIFKVHMKGAYSVTKAAWPHMKKQNYGRIIVTSSNAAIYGNFGQTNYSAGEFIRFAKV</sequence>
<keyword evidence="3" id="KW-1185">Reference proteome</keyword>
<dbReference type="Gene3D" id="3.40.50.720">
    <property type="entry name" value="NAD(P)-binding Rossmann-like Domain"/>
    <property type="match status" value="1"/>
</dbReference>
<name>A0A0K0D8V0_ANGCA</name>
<dbReference type="PANTHER" id="PTHR45024">
    <property type="entry name" value="DEHYDROGENASES, SHORT CHAIN"/>
    <property type="match status" value="1"/>
</dbReference>
<dbReference type="InterPro" id="IPR036291">
    <property type="entry name" value="NAD(P)-bd_dom_sf"/>
</dbReference>
<protein>
    <submittedName>
        <fullName evidence="4">SDR family NAD(P)-dependent oxidoreductase</fullName>
    </submittedName>
</protein>
<dbReference type="STRING" id="6313.A0A0K0D8V0"/>
<dbReference type="GO" id="GO:0016491">
    <property type="term" value="F:oxidoreductase activity"/>
    <property type="evidence" value="ECO:0007669"/>
    <property type="project" value="UniProtKB-KW"/>
</dbReference>
<evidence type="ECO:0000313" key="4">
    <source>
        <dbReference type="WBParaSite" id="ACAC_0000649501-mRNA-1"/>
    </source>
</evidence>
<proteinExistence type="inferred from homology"/>
<evidence type="ECO:0000256" key="2">
    <source>
        <dbReference type="ARBA" id="ARBA00023002"/>
    </source>
</evidence>
<dbReference type="Pfam" id="PF00106">
    <property type="entry name" value="adh_short"/>
    <property type="match status" value="1"/>
</dbReference>
<keyword evidence="2" id="KW-0560">Oxidoreductase</keyword>
<dbReference type="PANTHER" id="PTHR45024:SF2">
    <property type="entry name" value="SCP2 DOMAIN-CONTAINING PROTEIN"/>
    <property type="match status" value="1"/>
</dbReference>
<dbReference type="InterPro" id="IPR002347">
    <property type="entry name" value="SDR_fam"/>
</dbReference>
<comment type="similarity">
    <text evidence="1">Belongs to the short-chain dehydrogenases/reductases (SDR) family.</text>
</comment>
<accession>A0A0K0D8V0</accession>